<dbReference type="PANTHER" id="PTHR11533">
    <property type="entry name" value="PROTEASE M1 ZINC METALLOPROTEASE"/>
    <property type="match status" value="1"/>
</dbReference>
<comment type="similarity">
    <text evidence="1">Belongs to the peptidase M1 family.</text>
</comment>
<keyword evidence="7" id="KW-0482">Metalloprotease</keyword>
<keyword evidence="5" id="KW-0378">Hydrolase</keyword>
<dbReference type="Proteomes" id="UP000267096">
    <property type="component" value="Unassembled WGS sequence"/>
</dbReference>
<dbReference type="PRINTS" id="PR00756">
    <property type="entry name" value="ALADIPTASE"/>
</dbReference>
<dbReference type="Pfam" id="PF17900">
    <property type="entry name" value="Peptidase_M1_N"/>
    <property type="match status" value="1"/>
</dbReference>
<dbReference type="InterPro" id="IPR027268">
    <property type="entry name" value="Peptidase_M4/M1_CTD_sf"/>
</dbReference>
<evidence type="ECO:0000313" key="18">
    <source>
        <dbReference type="WBParaSite" id="ASIM_0001327501-mRNA-1"/>
    </source>
</evidence>
<evidence type="ECO:0000256" key="2">
    <source>
        <dbReference type="ARBA" id="ARBA00022438"/>
    </source>
</evidence>
<dbReference type="InterPro" id="IPR014782">
    <property type="entry name" value="Peptidase_M1_dom"/>
</dbReference>
<evidence type="ECO:0000256" key="12">
    <source>
        <dbReference type="SAM" id="Phobius"/>
    </source>
</evidence>
<feature type="compositionally biased region" description="Basic and acidic residues" evidence="11">
    <location>
        <begin position="251"/>
        <end position="263"/>
    </location>
</feature>
<organism evidence="18">
    <name type="scientific">Anisakis simplex</name>
    <name type="common">Herring worm</name>
    <dbReference type="NCBI Taxonomy" id="6269"/>
    <lineage>
        <taxon>Eukaryota</taxon>
        <taxon>Metazoa</taxon>
        <taxon>Ecdysozoa</taxon>
        <taxon>Nematoda</taxon>
        <taxon>Chromadorea</taxon>
        <taxon>Rhabditida</taxon>
        <taxon>Spirurina</taxon>
        <taxon>Ascaridomorpha</taxon>
        <taxon>Ascaridoidea</taxon>
        <taxon>Anisakidae</taxon>
        <taxon>Anisakis</taxon>
        <taxon>Anisakis simplex complex</taxon>
    </lineage>
</organism>
<feature type="compositionally biased region" description="Polar residues" evidence="11">
    <location>
        <begin position="287"/>
        <end position="299"/>
    </location>
</feature>
<evidence type="ECO:0000256" key="4">
    <source>
        <dbReference type="ARBA" id="ARBA00022723"/>
    </source>
</evidence>
<evidence type="ECO:0000259" key="14">
    <source>
        <dbReference type="Pfam" id="PF11838"/>
    </source>
</evidence>
<dbReference type="GO" id="GO:0016020">
    <property type="term" value="C:membrane"/>
    <property type="evidence" value="ECO:0007669"/>
    <property type="project" value="TreeGrafter"/>
</dbReference>
<keyword evidence="12" id="KW-0812">Transmembrane</keyword>
<evidence type="ECO:0000259" key="13">
    <source>
        <dbReference type="Pfam" id="PF01433"/>
    </source>
</evidence>
<evidence type="ECO:0000256" key="6">
    <source>
        <dbReference type="ARBA" id="ARBA00022833"/>
    </source>
</evidence>
<reference evidence="16 17" key="2">
    <citation type="submission" date="2018-11" db="EMBL/GenBank/DDBJ databases">
        <authorList>
            <consortium name="Pathogen Informatics"/>
        </authorList>
    </citation>
    <scope>NUCLEOTIDE SEQUENCE [LARGE SCALE GENOMIC DNA]</scope>
</reference>
<keyword evidence="12" id="KW-1133">Transmembrane helix</keyword>
<dbReference type="InterPro" id="IPR001930">
    <property type="entry name" value="Peptidase_M1"/>
</dbReference>
<feature type="active site" description="Proton acceptor" evidence="8">
    <location>
        <position position="540"/>
    </location>
</feature>
<protein>
    <submittedName>
        <fullName evidence="16 18">Uncharacterized protein</fullName>
    </submittedName>
</protein>
<evidence type="ECO:0000256" key="8">
    <source>
        <dbReference type="PIRSR" id="PIRSR634016-1"/>
    </source>
</evidence>
<evidence type="ECO:0000256" key="7">
    <source>
        <dbReference type="ARBA" id="ARBA00023049"/>
    </source>
</evidence>
<dbReference type="GO" id="GO:0042277">
    <property type="term" value="F:peptide binding"/>
    <property type="evidence" value="ECO:0007669"/>
    <property type="project" value="TreeGrafter"/>
</dbReference>
<evidence type="ECO:0000256" key="10">
    <source>
        <dbReference type="PIRSR" id="PIRSR634016-4"/>
    </source>
</evidence>
<gene>
    <name evidence="16" type="ORF">ASIM_LOCUS12703</name>
</gene>
<dbReference type="FunFam" id="1.10.390.10:FF:000006">
    <property type="entry name" value="Puromycin-sensitive aminopeptidase"/>
    <property type="match status" value="1"/>
</dbReference>
<feature type="region of interest" description="Disordered" evidence="11">
    <location>
        <begin position="1"/>
        <end position="74"/>
    </location>
</feature>
<name>A0A158PNZ2_ANISI</name>
<evidence type="ECO:0000313" key="16">
    <source>
        <dbReference type="EMBL" id="VDK47972.1"/>
    </source>
</evidence>
<feature type="transmembrane region" description="Helical" evidence="12">
    <location>
        <begin position="84"/>
        <end position="106"/>
    </location>
</feature>
<evidence type="ECO:0000256" key="5">
    <source>
        <dbReference type="ARBA" id="ARBA00022801"/>
    </source>
</evidence>
<evidence type="ECO:0000256" key="3">
    <source>
        <dbReference type="ARBA" id="ARBA00022670"/>
    </source>
</evidence>
<dbReference type="InterPro" id="IPR034016">
    <property type="entry name" value="M1_APN-typ"/>
</dbReference>
<dbReference type="SUPFAM" id="SSF55486">
    <property type="entry name" value="Metalloproteases ('zincins'), catalytic domain"/>
    <property type="match status" value="1"/>
</dbReference>
<evidence type="ECO:0000256" key="9">
    <source>
        <dbReference type="PIRSR" id="PIRSR634016-3"/>
    </source>
</evidence>
<dbReference type="GO" id="GO:0008270">
    <property type="term" value="F:zinc ion binding"/>
    <property type="evidence" value="ECO:0007669"/>
    <property type="project" value="InterPro"/>
</dbReference>
<keyword evidence="2" id="KW-0031">Aminopeptidase</keyword>
<feature type="compositionally biased region" description="Basic and acidic residues" evidence="11">
    <location>
        <begin position="1"/>
        <end position="15"/>
    </location>
</feature>
<dbReference type="GO" id="GO:0070006">
    <property type="term" value="F:metalloaminopeptidase activity"/>
    <property type="evidence" value="ECO:0007669"/>
    <property type="project" value="TreeGrafter"/>
</dbReference>
<feature type="domain" description="Aminopeptidase N-like N-terminal" evidence="15">
    <location>
        <begin position="298"/>
        <end position="432"/>
    </location>
</feature>
<dbReference type="Gene3D" id="2.60.40.1730">
    <property type="entry name" value="tricorn interacting facor f3 domain"/>
    <property type="match status" value="2"/>
</dbReference>
<feature type="binding site" evidence="9">
    <location>
        <position position="562"/>
    </location>
    <ligand>
        <name>Zn(2+)</name>
        <dbReference type="ChEBI" id="CHEBI:29105"/>
        <note>catalytic</note>
    </ligand>
</feature>
<keyword evidence="4 9" id="KW-0479">Metal-binding</keyword>
<dbReference type="CDD" id="cd09601">
    <property type="entry name" value="M1_APN-Q_like"/>
    <property type="match status" value="1"/>
</dbReference>
<feature type="domain" description="Peptidase M1 membrane alanine aminopeptidase" evidence="13">
    <location>
        <begin position="467"/>
        <end position="695"/>
    </location>
</feature>
<feature type="site" description="Transition state stabilizer" evidence="10">
    <location>
        <position position="626"/>
    </location>
</feature>
<dbReference type="InterPro" id="IPR042097">
    <property type="entry name" value="Aminopeptidase_N-like_N_sf"/>
</dbReference>
<keyword evidence="6 9" id="KW-0862">Zinc</keyword>
<dbReference type="InterPro" id="IPR050344">
    <property type="entry name" value="Peptidase_M1_aminopeptidases"/>
</dbReference>
<comment type="cofactor">
    <cofactor evidence="9">
        <name>Zn(2+)</name>
        <dbReference type="ChEBI" id="CHEBI:29105"/>
    </cofactor>
    <text evidence="9">Binds 1 zinc ion per subunit.</text>
</comment>
<accession>A0A158PNZ2</accession>
<keyword evidence="12" id="KW-0472">Membrane</keyword>
<dbReference type="Pfam" id="PF01433">
    <property type="entry name" value="Peptidase_M1"/>
    <property type="match status" value="1"/>
</dbReference>
<dbReference type="GO" id="GO:0005615">
    <property type="term" value="C:extracellular space"/>
    <property type="evidence" value="ECO:0007669"/>
    <property type="project" value="TreeGrafter"/>
</dbReference>
<sequence>MMLKDSEEGEERPVVEETSGEDDTDNKLEDVDLSDQKGLIGMSDSSEKTPKATDEVAPMNGGRKAEFKPAAPRKPQKITCSKSTALLLFLIAVAAVILSAFVTFWITKGIYDHSMDIKPLIGEEALESSTPSDENAANAEAFIDEPTAAELRLPSNLSPLWYNVSVKTYLPGYVDIPADRNLTFDAALIIKFRVNEATDRIVLSAVNLNFSDDVSKYKLLQDQKTQPLRVTRHLRDAAEVDIENSTVLSHQTDDESKQGKESEAGPVVEYDEEQFTTETPTERPQTDDGGSSRSGQTAADAQVAKVTVNDTVEMVYFDLDGELKPGEEYYFRLLYKGLIADKLSGLYLSQYVDSDGEKRFLAVTQMEPTDARRLVPCFDEPQFKAVWKVKVIHPRGTVAISNGIEYKNAVESDDHDWLVTKFKPTLPMSSYLLALTVTDFDYNEGATRRGTRFRVWSRKEALNQTLYALESGIRVLEFYEDYYDIPFPLEKQDMIALPDFAAGAMENWGLVTYREKYLLYDSALYTPMQKANVALVVAHELAHQWFGNLVTMKWWDDLWLNEGFATYMEYLGADAISQGNFKMGEWFLVDALELALDRDARATSHPLHFRIDKAEDVSEAFDDITYDKGASIIRMIQEVMGEENFKKGLNIYLDRFRLSNAEHNDLWAALDEAVPETLLAWNGDKLNIRDFASKWIDQMGYPVLELRRLSPTRIELHQRRFKWDEKALEKEKYRNAEFWYKYDIPIWYSINGTEKPMEWLHEAQGINVKLDELFVLNSGSRGFYRVNYNEECWNKIIDQLLHDYTKIDVRSRARIIGDAFALAEAGQISYDIPLNISAYLPSETEYLPWALALDGFNLIISNFGDEPELELLREYLDPLLAPLYERINWDVLNTTYLEEKQFFENQLDYSIIHEYCRIRNIDCTDRFLNLFKTKLLDVCEGDTVLSSECSSVPVPIRGMVYCEGVRQGAEKVWNRIFELYQRERVQVERDRLLVGLTCSRDPLTIKKLLTMASNLNDTSIRLQDAPTVFLNVYRDPVGKLLTFDYLQDNLARLYKDLKEQQTLLKRIIMSGTSVRGDRKVAQLEAFIKKNKRITDKLDIFSQQLELSKTNTVNLLNQWIHRNFKLLTDWLTKQNEQRKKEEL</sequence>
<dbReference type="Gene3D" id="1.25.50.20">
    <property type="match status" value="1"/>
</dbReference>
<dbReference type="Gene3D" id="1.10.390.10">
    <property type="entry name" value="Neutral Protease Domain 2"/>
    <property type="match status" value="1"/>
</dbReference>
<keyword evidence="17" id="KW-1185">Reference proteome</keyword>
<evidence type="ECO:0000256" key="1">
    <source>
        <dbReference type="ARBA" id="ARBA00010136"/>
    </source>
</evidence>
<dbReference type="Gene3D" id="2.60.40.1910">
    <property type="match status" value="1"/>
</dbReference>
<dbReference type="EMBL" id="UYRR01031235">
    <property type="protein sequence ID" value="VDK47972.1"/>
    <property type="molecule type" value="Genomic_DNA"/>
</dbReference>
<feature type="region of interest" description="Disordered" evidence="11">
    <location>
        <begin position="242"/>
        <end position="302"/>
    </location>
</feature>
<keyword evidence="3" id="KW-0645">Protease</keyword>
<feature type="compositionally biased region" description="Basic and acidic residues" evidence="11">
    <location>
        <begin position="45"/>
        <end position="54"/>
    </location>
</feature>
<proteinExistence type="inferred from homology"/>
<dbReference type="InterPro" id="IPR024571">
    <property type="entry name" value="ERAP1-like_C_dom"/>
</dbReference>
<reference evidence="18" key="1">
    <citation type="submission" date="2016-04" db="UniProtKB">
        <authorList>
            <consortium name="WormBaseParasite"/>
        </authorList>
    </citation>
    <scope>IDENTIFICATION</scope>
</reference>
<evidence type="ECO:0000259" key="15">
    <source>
        <dbReference type="Pfam" id="PF17900"/>
    </source>
</evidence>
<dbReference type="GO" id="GO:0043171">
    <property type="term" value="P:peptide catabolic process"/>
    <property type="evidence" value="ECO:0007669"/>
    <property type="project" value="TreeGrafter"/>
</dbReference>
<dbReference type="InterPro" id="IPR045357">
    <property type="entry name" value="Aminopeptidase_N-like_N"/>
</dbReference>
<dbReference type="AlphaFoldDB" id="A0A158PNZ2"/>
<dbReference type="WBParaSite" id="ASIM_0001327501-mRNA-1">
    <property type="protein sequence ID" value="ASIM_0001327501-mRNA-1"/>
    <property type="gene ID" value="ASIM_0001327501"/>
</dbReference>
<dbReference type="SUPFAM" id="SSF63737">
    <property type="entry name" value="Leukotriene A4 hydrolase N-terminal domain"/>
    <property type="match status" value="1"/>
</dbReference>
<evidence type="ECO:0000313" key="17">
    <source>
        <dbReference type="Proteomes" id="UP000267096"/>
    </source>
</evidence>
<dbReference type="PANTHER" id="PTHR11533:SF301">
    <property type="entry name" value="AMINOPEPTIDASE"/>
    <property type="match status" value="1"/>
</dbReference>
<evidence type="ECO:0000256" key="11">
    <source>
        <dbReference type="SAM" id="MobiDB-lite"/>
    </source>
</evidence>
<feature type="binding site" evidence="9">
    <location>
        <position position="539"/>
    </location>
    <ligand>
        <name>Zn(2+)</name>
        <dbReference type="ChEBI" id="CHEBI:29105"/>
        <note>catalytic</note>
    </ligand>
</feature>
<dbReference type="GO" id="GO:0006508">
    <property type="term" value="P:proteolysis"/>
    <property type="evidence" value="ECO:0007669"/>
    <property type="project" value="UniProtKB-KW"/>
</dbReference>
<dbReference type="GO" id="GO:0005737">
    <property type="term" value="C:cytoplasm"/>
    <property type="evidence" value="ECO:0007669"/>
    <property type="project" value="TreeGrafter"/>
</dbReference>
<feature type="domain" description="ERAP1-like C-terminal" evidence="14">
    <location>
        <begin position="774"/>
        <end position="1105"/>
    </location>
</feature>
<feature type="binding site" evidence="9">
    <location>
        <position position="543"/>
    </location>
    <ligand>
        <name>Zn(2+)</name>
        <dbReference type="ChEBI" id="CHEBI:29105"/>
        <note>catalytic</note>
    </ligand>
</feature>
<dbReference type="Pfam" id="PF11838">
    <property type="entry name" value="ERAP1_C"/>
    <property type="match status" value="1"/>
</dbReference>
<dbReference type="OrthoDB" id="10031169at2759"/>